<dbReference type="EMBL" id="CP036274">
    <property type="protein sequence ID" value="QDU26093.1"/>
    <property type="molecule type" value="Genomic_DNA"/>
</dbReference>
<accession>A0A517Y777</accession>
<dbReference type="InterPro" id="IPR050259">
    <property type="entry name" value="SDR"/>
</dbReference>
<dbReference type="InterPro" id="IPR002347">
    <property type="entry name" value="SDR_fam"/>
</dbReference>
<dbReference type="PRINTS" id="PR00080">
    <property type="entry name" value="SDRFAMILY"/>
</dbReference>
<dbReference type="Proteomes" id="UP000315017">
    <property type="component" value="Chromosome"/>
</dbReference>
<name>A0A517Y777_9BACT</name>
<dbReference type="Gene3D" id="3.40.50.720">
    <property type="entry name" value="NAD(P)-binding Rossmann-like Domain"/>
    <property type="match status" value="1"/>
</dbReference>
<dbReference type="KEGG" id="aagg:ETAA8_11670"/>
<reference evidence="2 3" key="1">
    <citation type="submission" date="2019-02" db="EMBL/GenBank/DDBJ databases">
        <title>Deep-cultivation of Planctomycetes and their phenomic and genomic characterization uncovers novel biology.</title>
        <authorList>
            <person name="Wiegand S."/>
            <person name="Jogler M."/>
            <person name="Boedeker C."/>
            <person name="Pinto D."/>
            <person name="Vollmers J."/>
            <person name="Rivas-Marin E."/>
            <person name="Kohn T."/>
            <person name="Peeters S.H."/>
            <person name="Heuer A."/>
            <person name="Rast P."/>
            <person name="Oberbeckmann S."/>
            <person name="Bunk B."/>
            <person name="Jeske O."/>
            <person name="Meyerdierks A."/>
            <person name="Storesund J.E."/>
            <person name="Kallscheuer N."/>
            <person name="Luecker S."/>
            <person name="Lage O.M."/>
            <person name="Pohl T."/>
            <person name="Merkel B.J."/>
            <person name="Hornburger P."/>
            <person name="Mueller R.-W."/>
            <person name="Bruemmer F."/>
            <person name="Labrenz M."/>
            <person name="Spormann A.M."/>
            <person name="Op den Camp H."/>
            <person name="Overmann J."/>
            <person name="Amann R."/>
            <person name="Jetten M.S.M."/>
            <person name="Mascher T."/>
            <person name="Medema M.H."/>
            <person name="Devos D.P."/>
            <person name="Kaster A.-K."/>
            <person name="Ovreas L."/>
            <person name="Rohde M."/>
            <person name="Galperin M.Y."/>
            <person name="Jogler C."/>
        </authorList>
    </citation>
    <scope>NUCLEOTIDE SEQUENCE [LARGE SCALE GENOMIC DNA]</scope>
    <source>
        <strain evidence="2 3">ETA_A8</strain>
    </source>
</reference>
<dbReference type="InterPro" id="IPR036291">
    <property type="entry name" value="NAD(P)-bd_dom_sf"/>
</dbReference>
<dbReference type="PANTHER" id="PTHR42879:SF6">
    <property type="entry name" value="NADPH-DEPENDENT REDUCTASE BACG"/>
    <property type="match status" value="1"/>
</dbReference>
<protein>
    <submittedName>
        <fullName evidence="2">3-oxoacyl-[acyl-carrier-protein] reductase FabG</fullName>
        <ecNumber evidence="2">1.1.1.100</ecNumber>
    </submittedName>
</protein>
<dbReference type="PRINTS" id="PR00081">
    <property type="entry name" value="GDHRDH"/>
</dbReference>
<proteinExistence type="inferred from homology"/>
<dbReference type="RefSeq" id="WP_145086108.1">
    <property type="nucleotide sequence ID" value="NZ_CP036274.1"/>
</dbReference>
<gene>
    <name evidence="2" type="primary">fabG_4</name>
    <name evidence="2" type="ORF">ETAA8_11670</name>
</gene>
<dbReference type="SUPFAM" id="SSF51735">
    <property type="entry name" value="NAD(P)-binding Rossmann-fold domains"/>
    <property type="match status" value="1"/>
</dbReference>
<keyword evidence="2" id="KW-0560">Oxidoreductase</keyword>
<dbReference type="FunFam" id="3.40.50.720:FF:000084">
    <property type="entry name" value="Short-chain dehydrogenase reductase"/>
    <property type="match status" value="1"/>
</dbReference>
<dbReference type="Pfam" id="PF13561">
    <property type="entry name" value="adh_short_C2"/>
    <property type="match status" value="1"/>
</dbReference>
<evidence type="ECO:0000256" key="1">
    <source>
        <dbReference type="ARBA" id="ARBA00006484"/>
    </source>
</evidence>
<evidence type="ECO:0000313" key="3">
    <source>
        <dbReference type="Proteomes" id="UP000315017"/>
    </source>
</evidence>
<dbReference type="GO" id="GO:0004316">
    <property type="term" value="F:3-oxoacyl-[acyl-carrier-protein] reductase (NADPH) activity"/>
    <property type="evidence" value="ECO:0007669"/>
    <property type="project" value="UniProtKB-EC"/>
</dbReference>
<sequence length="252" mass="27721">MTKFSLAGRVALVTGNSTGLGKAIGLVLGQAGAKVVVNYANNAQRAQLAFDEYRQAGIETALVQADVTSEEGVEKLFRETEAKLGQVDIIVPNATCEQPHKTIEDYDWAFYQRMLDFFIKSPFLLAKRGLPHMKQQQWGRFINITSEVFHRSVAPFSAYVAAKGGQVGWSRSMSRELAPYGITVNMVAPGWIPVERHENDPQEEKDAYHALIPAGRWGVPKDVAEAVLYLASDEASFVTGQTICVNGGMTPW</sequence>
<dbReference type="OrthoDB" id="9803333at2"/>
<dbReference type="EC" id="1.1.1.100" evidence="2"/>
<dbReference type="AlphaFoldDB" id="A0A517Y777"/>
<evidence type="ECO:0000313" key="2">
    <source>
        <dbReference type="EMBL" id="QDU26093.1"/>
    </source>
</evidence>
<organism evidence="2 3">
    <name type="scientific">Anatilimnocola aggregata</name>
    <dbReference type="NCBI Taxonomy" id="2528021"/>
    <lineage>
        <taxon>Bacteria</taxon>
        <taxon>Pseudomonadati</taxon>
        <taxon>Planctomycetota</taxon>
        <taxon>Planctomycetia</taxon>
        <taxon>Pirellulales</taxon>
        <taxon>Pirellulaceae</taxon>
        <taxon>Anatilimnocola</taxon>
    </lineage>
</organism>
<keyword evidence="3" id="KW-1185">Reference proteome</keyword>
<dbReference type="PANTHER" id="PTHR42879">
    <property type="entry name" value="3-OXOACYL-(ACYL-CARRIER-PROTEIN) REDUCTASE"/>
    <property type="match status" value="1"/>
</dbReference>
<comment type="similarity">
    <text evidence="1">Belongs to the short-chain dehydrogenases/reductases (SDR) family.</text>
</comment>